<comment type="caution">
    <text evidence="2">The sequence shown here is derived from an EMBL/GenBank/DDBJ whole genome shotgun (WGS) entry which is preliminary data.</text>
</comment>
<dbReference type="Proteomes" id="UP001302321">
    <property type="component" value="Unassembled WGS sequence"/>
</dbReference>
<keyword evidence="1" id="KW-1133">Transmembrane helix</keyword>
<proteinExistence type="predicted"/>
<keyword evidence="1" id="KW-0472">Membrane</keyword>
<dbReference type="AlphaFoldDB" id="A0AAN6W042"/>
<reference evidence="2" key="2">
    <citation type="submission" date="2023-05" db="EMBL/GenBank/DDBJ databases">
        <authorList>
            <consortium name="Lawrence Berkeley National Laboratory"/>
            <person name="Steindorff A."/>
            <person name="Hensen N."/>
            <person name="Bonometti L."/>
            <person name="Westerberg I."/>
            <person name="Brannstrom I.O."/>
            <person name="Guillou S."/>
            <person name="Cros-Aarteil S."/>
            <person name="Calhoun S."/>
            <person name="Haridas S."/>
            <person name="Kuo A."/>
            <person name="Mondo S."/>
            <person name="Pangilinan J."/>
            <person name="Riley R."/>
            <person name="Labutti K."/>
            <person name="Andreopoulos B."/>
            <person name="Lipzen A."/>
            <person name="Chen C."/>
            <person name="Yanf M."/>
            <person name="Daum C."/>
            <person name="Ng V."/>
            <person name="Clum A."/>
            <person name="Ohm R."/>
            <person name="Martin F."/>
            <person name="Silar P."/>
            <person name="Natvig D."/>
            <person name="Lalanne C."/>
            <person name="Gautier V."/>
            <person name="Ament-Velasquez S.L."/>
            <person name="Kruys A."/>
            <person name="Hutchinson M.I."/>
            <person name="Powell A.J."/>
            <person name="Barry K."/>
            <person name="Miller A.N."/>
            <person name="Grigoriev I.V."/>
            <person name="Debuchy R."/>
            <person name="Gladieux P."/>
            <person name="Thoren M.H."/>
            <person name="Johannesson H."/>
        </authorList>
    </citation>
    <scope>NUCLEOTIDE SEQUENCE</scope>
    <source>
        <strain evidence="2">CBS 892.96</strain>
    </source>
</reference>
<gene>
    <name evidence="2" type="ORF">QBC36DRAFT_314355</name>
</gene>
<feature type="transmembrane region" description="Helical" evidence="1">
    <location>
        <begin position="22"/>
        <end position="45"/>
    </location>
</feature>
<organism evidence="2 3">
    <name type="scientific">Triangularia setosa</name>
    <dbReference type="NCBI Taxonomy" id="2587417"/>
    <lineage>
        <taxon>Eukaryota</taxon>
        <taxon>Fungi</taxon>
        <taxon>Dikarya</taxon>
        <taxon>Ascomycota</taxon>
        <taxon>Pezizomycotina</taxon>
        <taxon>Sordariomycetes</taxon>
        <taxon>Sordariomycetidae</taxon>
        <taxon>Sordariales</taxon>
        <taxon>Podosporaceae</taxon>
        <taxon>Triangularia</taxon>
    </lineage>
</organism>
<evidence type="ECO:0000313" key="2">
    <source>
        <dbReference type="EMBL" id="KAK4172953.1"/>
    </source>
</evidence>
<evidence type="ECO:0000313" key="3">
    <source>
        <dbReference type="Proteomes" id="UP001302321"/>
    </source>
</evidence>
<keyword evidence="1" id="KW-0812">Transmembrane</keyword>
<keyword evidence="3" id="KW-1185">Reference proteome</keyword>
<accession>A0AAN6W042</accession>
<evidence type="ECO:0000256" key="1">
    <source>
        <dbReference type="SAM" id="Phobius"/>
    </source>
</evidence>
<dbReference type="EMBL" id="MU866380">
    <property type="protein sequence ID" value="KAK4172953.1"/>
    <property type="molecule type" value="Genomic_DNA"/>
</dbReference>
<sequence length="126" mass="13964">MYGCLTSAADDDQIRIAAKQGVWVYVINWIAGAAALVAVITRLIFMKQMHDVAREQYARRSNDSKVAAGNYRVPAGKYVVMKDPEAISHDLISKQVDTRYEPFRGVHTPPQLNIRESGGADGMLVK</sequence>
<name>A0AAN6W042_9PEZI</name>
<protein>
    <submittedName>
        <fullName evidence="2">Uncharacterized protein</fullName>
    </submittedName>
</protein>
<reference evidence="2" key="1">
    <citation type="journal article" date="2023" name="Mol. Phylogenet. Evol.">
        <title>Genome-scale phylogeny and comparative genomics of the fungal order Sordariales.</title>
        <authorList>
            <person name="Hensen N."/>
            <person name="Bonometti L."/>
            <person name="Westerberg I."/>
            <person name="Brannstrom I.O."/>
            <person name="Guillou S."/>
            <person name="Cros-Aarteil S."/>
            <person name="Calhoun S."/>
            <person name="Haridas S."/>
            <person name="Kuo A."/>
            <person name="Mondo S."/>
            <person name="Pangilinan J."/>
            <person name="Riley R."/>
            <person name="LaButti K."/>
            <person name="Andreopoulos B."/>
            <person name="Lipzen A."/>
            <person name="Chen C."/>
            <person name="Yan M."/>
            <person name="Daum C."/>
            <person name="Ng V."/>
            <person name="Clum A."/>
            <person name="Steindorff A."/>
            <person name="Ohm R.A."/>
            <person name="Martin F."/>
            <person name="Silar P."/>
            <person name="Natvig D.O."/>
            <person name="Lalanne C."/>
            <person name="Gautier V."/>
            <person name="Ament-Velasquez S.L."/>
            <person name="Kruys A."/>
            <person name="Hutchinson M.I."/>
            <person name="Powell A.J."/>
            <person name="Barry K."/>
            <person name="Miller A.N."/>
            <person name="Grigoriev I.V."/>
            <person name="Debuchy R."/>
            <person name="Gladieux P."/>
            <person name="Hiltunen Thoren M."/>
            <person name="Johannesson H."/>
        </authorList>
    </citation>
    <scope>NUCLEOTIDE SEQUENCE</scope>
    <source>
        <strain evidence="2">CBS 892.96</strain>
    </source>
</reference>